<dbReference type="GO" id="GO:0008643">
    <property type="term" value="P:carbohydrate transport"/>
    <property type="evidence" value="ECO:0007669"/>
    <property type="project" value="InterPro"/>
</dbReference>
<dbReference type="Proteomes" id="UP000274358">
    <property type="component" value="Unassembled WGS sequence"/>
</dbReference>
<sequence length="472" mass="52555">MHTQTHIARKHSPALLFMLGTMACTAPAKAQDTSLASTESGRGSPPAPAQTSNSTDTSEERWNFHAQTTYVYQHKDGFSAPYTGPQSLSTAPEDSYTWTFTMYMGARLWKGSEIYVNPEVVVGTPLSHLFGLASINNGEIQKNGGTHPRGYLARWYLRQSFNLGGDSVHVEDGPNQLAGNYDSRRFVVTLGKLTLTDIFEKNTYANDPRTQFLNWSMITHGAWDYAADARAYTIGGAGELYWDNWVLRVGRFMEPKEANGTTLNHRIWTYHGDNLEVEHDHKLGELPGLVRVMAFRNHSWAGNYLDAIAAAEGTGNPPDVTSVRKPSSKVGYGISFEQRLSRDVGLFLRASSANDRSEEYAFTEIDNVLSGGLSINGTHWKRPDDVFGIAYSTAGLNRQHREYLAAGGLGGFLGDGQLTRYGREQVLETYYNYHLYKGVQISPDLQLILNPGYNADRRGPVFIYGVRMHLEM</sequence>
<evidence type="ECO:0000256" key="2">
    <source>
        <dbReference type="RuleBase" id="RU363072"/>
    </source>
</evidence>
<proteinExistence type="inferred from homology"/>
<evidence type="ECO:0000256" key="1">
    <source>
        <dbReference type="ARBA" id="ARBA00008769"/>
    </source>
</evidence>
<comment type="similarity">
    <text evidence="1 2">Belongs to the OprB family.</text>
</comment>
<accession>A0A432M326</accession>
<dbReference type="EMBL" id="RYYV01000013">
    <property type="protein sequence ID" value="RUL72980.1"/>
    <property type="molecule type" value="Genomic_DNA"/>
</dbReference>
<evidence type="ECO:0000256" key="3">
    <source>
        <dbReference type="SAM" id="MobiDB-lite"/>
    </source>
</evidence>
<feature type="chain" id="PRO_5018815552" evidence="2">
    <location>
        <begin position="31"/>
        <end position="472"/>
    </location>
</feature>
<comment type="caution">
    <text evidence="4">The sequence shown here is derived from an EMBL/GenBank/DDBJ whole genome shotgun (WGS) entry which is preliminary data.</text>
</comment>
<dbReference type="InterPro" id="IPR052932">
    <property type="entry name" value="OprB_Porin"/>
</dbReference>
<dbReference type="Gene3D" id="2.40.160.180">
    <property type="entry name" value="Carbohydrate-selective porin OprB"/>
    <property type="match status" value="1"/>
</dbReference>
<organism evidence="4 5">
    <name type="scientific">Dyella choica</name>
    <dbReference type="NCBI Taxonomy" id="1927959"/>
    <lineage>
        <taxon>Bacteria</taxon>
        <taxon>Pseudomonadati</taxon>
        <taxon>Pseudomonadota</taxon>
        <taxon>Gammaproteobacteria</taxon>
        <taxon>Lysobacterales</taxon>
        <taxon>Rhodanobacteraceae</taxon>
        <taxon>Dyella</taxon>
    </lineage>
</organism>
<gene>
    <name evidence="4" type="ORF">EKH80_16630</name>
</gene>
<dbReference type="GO" id="GO:0015288">
    <property type="term" value="F:porin activity"/>
    <property type="evidence" value="ECO:0007669"/>
    <property type="project" value="InterPro"/>
</dbReference>
<dbReference type="RefSeq" id="WP_126685903.1">
    <property type="nucleotide sequence ID" value="NZ_RYYV01000013.1"/>
</dbReference>
<dbReference type="GO" id="GO:0016020">
    <property type="term" value="C:membrane"/>
    <property type="evidence" value="ECO:0007669"/>
    <property type="project" value="InterPro"/>
</dbReference>
<protein>
    <submittedName>
        <fullName evidence="4">Carbohydrate porin</fullName>
    </submittedName>
</protein>
<feature type="compositionally biased region" description="Polar residues" evidence="3">
    <location>
        <begin position="31"/>
        <end position="41"/>
    </location>
</feature>
<feature type="signal peptide" evidence="2">
    <location>
        <begin position="1"/>
        <end position="30"/>
    </location>
</feature>
<dbReference type="InterPro" id="IPR007049">
    <property type="entry name" value="Carb-sel_porin_OprB"/>
</dbReference>
<feature type="region of interest" description="Disordered" evidence="3">
    <location>
        <begin position="30"/>
        <end position="60"/>
    </location>
</feature>
<evidence type="ECO:0000313" key="4">
    <source>
        <dbReference type="EMBL" id="RUL72980.1"/>
    </source>
</evidence>
<dbReference type="PANTHER" id="PTHR37944">
    <property type="entry name" value="PORIN B"/>
    <property type="match status" value="1"/>
</dbReference>
<dbReference type="InterPro" id="IPR038673">
    <property type="entry name" value="OprB_sf"/>
</dbReference>
<name>A0A432M326_9GAMM</name>
<reference evidence="4 5" key="1">
    <citation type="submission" date="2018-12" db="EMBL/GenBank/DDBJ databases">
        <title>Dyella dinghuensis sp. nov. DHOA06 and Dyella choica sp. nov. 4M-K27, isolated from forest soil.</title>
        <authorList>
            <person name="Qiu L.-H."/>
            <person name="Gao Z.-H."/>
        </authorList>
    </citation>
    <scope>NUCLEOTIDE SEQUENCE [LARGE SCALE GENOMIC DNA]</scope>
    <source>
        <strain evidence="4 5">4M-K27</strain>
    </source>
</reference>
<dbReference type="PANTHER" id="PTHR37944:SF1">
    <property type="entry name" value="PORIN B"/>
    <property type="match status" value="1"/>
</dbReference>
<dbReference type="OrthoDB" id="5755240at2"/>
<dbReference type="Pfam" id="PF04966">
    <property type="entry name" value="OprB"/>
    <property type="match status" value="1"/>
</dbReference>
<dbReference type="AlphaFoldDB" id="A0A432M326"/>
<keyword evidence="2" id="KW-0732">Signal</keyword>
<evidence type="ECO:0000313" key="5">
    <source>
        <dbReference type="Proteomes" id="UP000274358"/>
    </source>
</evidence>
<keyword evidence="5" id="KW-1185">Reference proteome</keyword>